<keyword evidence="1" id="KW-0812">Transmembrane</keyword>
<keyword evidence="1" id="KW-0472">Membrane</keyword>
<proteinExistence type="predicted"/>
<organism evidence="2 3">
    <name type="scientific">Seminavis robusta</name>
    <dbReference type="NCBI Taxonomy" id="568900"/>
    <lineage>
        <taxon>Eukaryota</taxon>
        <taxon>Sar</taxon>
        <taxon>Stramenopiles</taxon>
        <taxon>Ochrophyta</taxon>
        <taxon>Bacillariophyta</taxon>
        <taxon>Bacillariophyceae</taxon>
        <taxon>Bacillariophycidae</taxon>
        <taxon>Naviculales</taxon>
        <taxon>Naviculaceae</taxon>
        <taxon>Seminavis</taxon>
    </lineage>
</organism>
<name>A0A9N8EDN6_9STRA</name>
<dbReference type="EMBL" id="CAICTM010001022">
    <property type="protein sequence ID" value="CAB9519531.1"/>
    <property type="molecule type" value="Genomic_DNA"/>
</dbReference>
<sequence length="318" mass="35319">MMMIMSATTTCRRPLAAKTARWVLAGSRHYHTATVSRGAFSALDTRIIPSSSRHNRHESSPLLVPDIQVRFFAAAPNPDKKEESEEEGGSFITRTFKQVLTPQNQFYALVAGGTIGAYGISRIFLSFTTFFTHLTPTTIAKWGFYTGFGCASVVGGLALVTFDNMYIRADPVYRYCLRWVQSDTHIQRQLGDGLQPGSLRSYRLDSGKLEIVGRSPVWRAPRIQMIFDVAATGPPYRTGIVTCEAIKMFGIPPRLKNVAQIDYEVGNEGEEGGTREDDQTYFLKGSQEEFSRVSKRSGLSLDMLARSVHIEKAAAGRQ</sequence>
<protein>
    <submittedName>
        <fullName evidence="2">Uncharacterized protein</fullName>
    </submittedName>
</protein>
<evidence type="ECO:0000313" key="2">
    <source>
        <dbReference type="EMBL" id="CAB9519531.1"/>
    </source>
</evidence>
<keyword evidence="3" id="KW-1185">Reference proteome</keyword>
<feature type="transmembrane region" description="Helical" evidence="1">
    <location>
        <begin position="106"/>
        <end position="130"/>
    </location>
</feature>
<accession>A0A9N8EDN6</accession>
<reference evidence="2" key="1">
    <citation type="submission" date="2020-06" db="EMBL/GenBank/DDBJ databases">
        <authorList>
            <consortium name="Plant Systems Biology data submission"/>
        </authorList>
    </citation>
    <scope>NUCLEOTIDE SEQUENCE</scope>
    <source>
        <strain evidence="2">D6</strain>
    </source>
</reference>
<dbReference type="OrthoDB" id="40298at2759"/>
<comment type="caution">
    <text evidence="2">The sequence shown here is derived from an EMBL/GenBank/DDBJ whole genome shotgun (WGS) entry which is preliminary data.</text>
</comment>
<dbReference type="Proteomes" id="UP001153069">
    <property type="component" value="Unassembled WGS sequence"/>
</dbReference>
<dbReference type="AlphaFoldDB" id="A0A9N8EDN6"/>
<evidence type="ECO:0000256" key="1">
    <source>
        <dbReference type="SAM" id="Phobius"/>
    </source>
</evidence>
<evidence type="ECO:0000313" key="3">
    <source>
        <dbReference type="Proteomes" id="UP001153069"/>
    </source>
</evidence>
<feature type="transmembrane region" description="Helical" evidence="1">
    <location>
        <begin position="142"/>
        <end position="162"/>
    </location>
</feature>
<keyword evidence="1" id="KW-1133">Transmembrane helix</keyword>
<gene>
    <name evidence="2" type="ORF">SEMRO_1024_G232620.1</name>
</gene>